<organism evidence="6 7">
    <name type="scientific">Lientehia hominis</name>
    <dbReference type="NCBI Taxonomy" id="2897778"/>
    <lineage>
        <taxon>Bacteria</taxon>
        <taxon>Bacillati</taxon>
        <taxon>Bacillota</taxon>
        <taxon>Clostridia</taxon>
        <taxon>Lachnospirales</taxon>
        <taxon>Lachnospiraceae</taxon>
        <taxon>Lientehia</taxon>
    </lineage>
</organism>
<keyword evidence="2" id="KW-0863">Zinc-finger</keyword>
<evidence type="ECO:0000259" key="5">
    <source>
        <dbReference type="PROSITE" id="PS51194"/>
    </source>
</evidence>
<dbReference type="Proteomes" id="UP001299265">
    <property type="component" value="Unassembled WGS sequence"/>
</dbReference>
<dbReference type="AlphaFoldDB" id="A0AAP2RH82"/>
<dbReference type="GO" id="GO:0005524">
    <property type="term" value="F:ATP binding"/>
    <property type="evidence" value="ECO:0007669"/>
    <property type="project" value="InterPro"/>
</dbReference>
<reference evidence="6 7" key="1">
    <citation type="submission" date="2021-11" db="EMBL/GenBank/DDBJ databases">
        <title>Lacrimispora sp. nov. NSJ-141 isolated from human feces.</title>
        <authorList>
            <person name="Abdugheni R."/>
        </authorList>
    </citation>
    <scope>NUCLEOTIDE SEQUENCE [LARGE SCALE GENOMIC DNA]</scope>
    <source>
        <strain evidence="6 7">NSJ-141</strain>
    </source>
</reference>
<keyword evidence="2" id="KW-0479">Metal-binding</keyword>
<dbReference type="CDD" id="cd18793">
    <property type="entry name" value="SF2_C_SNF"/>
    <property type="match status" value="1"/>
</dbReference>
<dbReference type="InterPro" id="IPR014001">
    <property type="entry name" value="Helicase_ATP-bd"/>
</dbReference>
<name>A0AAP2RH82_9FIRM</name>
<dbReference type="Pfam" id="PF08455">
    <property type="entry name" value="SNF2_assoc"/>
    <property type="match status" value="1"/>
</dbReference>
<dbReference type="SMART" id="SM00490">
    <property type="entry name" value="HELICc"/>
    <property type="match status" value="1"/>
</dbReference>
<comment type="caution">
    <text evidence="6">The sequence shown here is derived from an EMBL/GenBank/DDBJ whole genome shotgun (WGS) entry which is preliminary data.</text>
</comment>
<gene>
    <name evidence="6" type="ORF">LQE92_01100</name>
</gene>
<dbReference type="RefSeq" id="WP_231061171.1">
    <property type="nucleotide sequence ID" value="NZ_JAJNOR010000001.1"/>
</dbReference>
<keyword evidence="6" id="KW-0347">Helicase</keyword>
<proteinExistence type="predicted"/>
<dbReference type="Gene3D" id="3.40.50.300">
    <property type="entry name" value="P-loop containing nucleotide triphosphate hydrolases"/>
    <property type="match status" value="1"/>
</dbReference>
<evidence type="ECO:0000313" key="6">
    <source>
        <dbReference type="EMBL" id="MCD2491223.1"/>
    </source>
</evidence>
<dbReference type="PROSITE" id="PS50966">
    <property type="entry name" value="ZF_SWIM"/>
    <property type="match status" value="1"/>
</dbReference>
<dbReference type="InterPro" id="IPR001650">
    <property type="entry name" value="Helicase_C-like"/>
</dbReference>
<evidence type="ECO:0000313" key="7">
    <source>
        <dbReference type="Proteomes" id="UP001299265"/>
    </source>
</evidence>
<evidence type="ECO:0000256" key="1">
    <source>
        <dbReference type="ARBA" id="ARBA00022801"/>
    </source>
</evidence>
<dbReference type="Pfam" id="PF00271">
    <property type="entry name" value="Helicase_C"/>
    <property type="match status" value="1"/>
</dbReference>
<feature type="domain" description="Helicase C-terminal" evidence="5">
    <location>
        <begin position="911"/>
        <end position="1068"/>
    </location>
</feature>
<dbReference type="InterPro" id="IPR000330">
    <property type="entry name" value="SNF2_N"/>
</dbReference>
<dbReference type="InterPro" id="IPR013663">
    <property type="entry name" value="Helicase_SWF/SNF/SWI_bac"/>
</dbReference>
<dbReference type="PROSITE" id="PS51194">
    <property type="entry name" value="HELICASE_CTER"/>
    <property type="match status" value="1"/>
</dbReference>
<protein>
    <submittedName>
        <fullName evidence="6">DEAD/DEAH box helicase</fullName>
    </submittedName>
</protein>
<evidence type="ECO:0000259" key="3">
    <source>
        <dbReference type="PROSITE" id="PS50966"/>
    </source>
</evidence>
<dbReference type="PROSITE" id="PS51192">
    <property type="entry name" value="HELICASE_ATP_BIND_1"/>
    <property type="match status" value="1"/>
</dbReference>
<dbReference type="CDD" id="cd18012">
    <property type="entry name" value="DEXQc_arch_SWI2_SNF2"/>
    <property type="match status" value="1"/>
</dbReference>
<feature type="domain" description="SWIM-type" evidence="3">
    <location>
        <begin position="56"/>
        <end position="95"/>
    </location>
</feature>
<dbReference type="EMBL" id="JAJNOR010000001">
    <property type="protein sequence ID" value="MCD2491223.1"/>
    <property type="molecule type" value="Genomic_DNA"/>
</dbReference>
<dbReference type="SUPFAM" id="SSF52540">
    <property type="entry name" value="P-loop containing nucleoside triphosphate hydrolases"/>
    <property type="match status" value="2"/>
</dbReference>
<dbReference type="PANTHER" id="PTHR10799">
    <property type="entry name" value="SNF2/RAD54 HELICASE FAMILY"/>
    <property type="match status" value="1"/>
</dbReference>
<dbReference type="Pfam" id="PF00176">
    <property type="entry name" value="SNF2-rel_dom"/>
    <property type="match status" value="1"/>
</dbReference>
<keyword evidence="2" id="KW-0862">Zinc</keyword>
<dbReference type="InterPro" id="IPR007527">
    <property type="entry name" value="Znf_SWIM"/>
</dbReference>
<keyword evidence="6" id="KW-0547">Nucleotide-binding</keyword>
<dbReference type="GO" id="GO:0008270">
    <property type="term" value="F:zinc ion binding"/>
    <property type="evidence" value="ECO:0007669"/>
    <property type="project" value="UniProtKB-KW"/>
</dbReference>
<accession>A0AAP2RH82</accession>
<evidence type="ECO:0000256" key="2">
    <source>
        <dbReference type="PROSITE-ProRule" id="PRU00325"/>
    </source>
</evidence>
<keyword evidence="6" id="KW-0067">ATP-binding</keyword>
<dbReference type="Gene3D" id="3.40.50.10810">
    <property type="entry name" value="Tandem AAA-ATPase domain"/>
    <property type="match status" value="1"/>
</dbReference>
<dbReference type="InterPro" id="IPR027417">
    <property type="entry name" value="P-loop_NTPase"/>
</dbReference>
<evidence type="ECO:0000259" key="4">
    <source>
        <dbReference type="PROSITE" id="PS51192"/>
    </source>
</evidence>
<feature type="domain" description="Helicase ATP-binding" evidence="4">
    <location>
        <begin position="628"/>
        <end position="790"/>
    </location>
</feature>
<keyword evidence="7" id="KW-1185">Reference proteome</keyword>
<sequence>MAFSSDTIRRKSKSAQEYEKGRELFQMGKVRFLSSESFWKGEENLKTSVTDGNRVYQVSLLIKGDCIYQATCQCSAHKEYKGLCCHEAAAAFYAMEKREAEASPHVSTPPEVRRMIHTYTSREMTKLMASKMEEKIHLEPVLREKGGMLRVYLKVGINRFYLVKDMAAFSEALECDAYVEYGKQLGFYHSLEAFDDDSARLAEEINRAVGEYRYLYEKLNPIRGGMMPVLRELELSPGACDSFMKVLTGRTVEFETQEGSIKELKVKKENPRLFGVIRAHGRDGARISLLDEVTVFYGKRRMYLIREDILYCCDKGCTAVLKEFLQAMSPGKGSGILSVEMSEKDLPSFCDYVLSRISGYVSLESMGIDLEQYHTEPLRTKFYFDSPSADEITLKAEFWYGSVKFTPFDRTKYSEVFRDQVGELIVGTLIKQYFTGRYADDSCFTVKGDEEAMFSLLDGGISEFEKHGEVYLSGAMKERRILSESRVSVGVSLQGEWLNLQVDAGGLSSSELSKILSAYRQKQTYYRLKSGDFLRLSETGFGTLAELSRGLALDDRQPLEGEIHVPRYRSLYLDKVLKDGRHIDVNRDSAFKSIVRNMNSVRESDFEVPPSLGDTLREYQKHGFFWFRTLDAYGFGGILADDMGLGKTIQVIALLVDEARKDPDMRALIVCPASLIYNWESELRRFGPELTVTVVAGTGAERAELLSDGREPSQVYVTSYDLLRRDTALYQSKEFRFQIIDEAQYIKNHATQNARAVKRIRAVTKFALTGTPIENRLGDLWSIFDYLMPGFLYSYQKFKKEFEMPVLRDGDKAALKRLHRMIGPFLLRRYKKDVLKDLPDKLESVVYSRLGKSQRNLYAANAMKLKKELESSGDEQYQKRRIQILAELTRLRQLCCDPGLCYEDYKGGSAKLETCMELVLGGAESGHKILLFSQFTSMLDVMGERLSKEGIAYYKLTGQTGKEERMELVNAFNHDEVPIFLISLKAGGTGLNLTAADVVIHFDPWWNLAAQNQATDRAHRIGQKKVVSVFRLIAKDTIEEGILRLQEMKKELTDQVIENEAASFGSLSREALIKLLEEEDAGLY</sequence>
<keyword evidence="1" id="KW-0378">Hydrolase</keyword>
<dbReference type="GO" id="GO:0004386">
    <property type="term" value="F:helicase activity"/>
    <property type="evidence" value="ECO:0007669"/>
    <property type="project" value="UniProtKB-KW"/>
</dbReference>
<dbReference type="SMART" id="SM00487">
    <property type="entry name" value="DEXDc"/>
    <property type="match status" value="1"/>
</dbReference>
<dbReference type="GO" id="GO:0016787">
    <property type="term" value="F:hydrolase activity"/>
    <property type="evidence" value="ECO:0007669"/>
    <property type="project" value="UniProtKB-KW"/>
</dbReference>
<dbReference type="InterPro" id="IPR038718">
    <property type="entry name" value="SNF2-like_sf"/>
</dbReference>
<dbReference type="InterPro" id="IPR049730">
    <property type="entry name" value="SNF2/RAD54-like_C"/>
</dbReference>